<keyword evidence="1" id="KW-0627">Porphyrin biosynthesis</keyword>
<dbReference type="Gene3D" id="3.30.950.10">
    <property type="entry name" value="Methyltransferase, Cobalt-precorrin-4 Transmethylase, Domain 2"/>
    <property type="match status" value="1"/>
</dbReference>
<dbReference type="GO" id="GO:0019354">
    <property type="term" value="P:siroheme biosynthetic process"/>
    <property type="evidence" value="ECO:0000318"/>
    <property type="project" value="GO_Central"/>
</dbReference>
<dbReference type="eggNOG" id="KOG1527">
    <property type="taxonomic scope" value="Eukaryota"/>
</dbReference>
<gene>
    <name evidence="2" type="ORF">AMTR_s00054p00203210</name>
</gene>
<organism evidence="2 3">
    <name type="scientific">Amborella trichopoda</name>
    <dbReference type="NCBI Taxonomy" id="13333"/>
    <lineage>
        <taxon>Eukaryota</taxon>
        <taxon>Viridiplantae</taxon>
        <taxon>Streptophyta</taxon>
        <taxon>Embryophyta</taxon>
        <taxon>Tracheophyta</taxon>
        <taxon>Spermatophyta</taxon>
        <taxon>Magnoliopsida</taxon>
        <taxon>Amborellales</taxon>
        <taxon>Amborellaceae</taxon>
        <taxon>Amborella</taxon>
    </lineage>
</organism>
<dbReference type="InterPro" id="IPR014776">
    <property type="entry name" value="4pyrrole_Mease_sub2"/>
</dbReference>
<dbReference type="HOGENOM" id="CLU_1519878_0_0_1"/>
<dbReference type="EMBL" id="KI392271">
    <property type="protein sequence ID" value="ERN18194.1"/>
    <property type="molecule type" value="Genomic_DNA"/>
</dbReference>
<dbReference type="PANTHER" id="PTHR45790:SF3">
    <property type="entry name" value="S-ADENOSYL-L-METHIONINE-DEPENDENT UROPORPHYRINOGEN III METHYLTRANSFERASE, CHLOROPLASTIC"/>
    <property type="match status" value="1"/>
</dbReference>
<protein>
    <submittedName>
        <fullName evidence="2">Uncharacterized protein</fullName>
    </submittedName>
</protein>
<reference evidence="3" key="1">
    <citation type="journal article" date="2013" name="Science">
        <title>The Amborella genome and the evolution of flowering plants.</title>
        <authorList>
            <consortium name="Amborella Genome Project"/>
        </authorList>
    </citation>
    <scope>NUCLEOTIDE SEQUENCE [LARGE SCALE GENOMIC DNA]</scope>
</reference>
<evidence type="ECO:0000313" key="3">
    <source>
        <dbReference type="Proteomes" id="UP000017836"/>
    </source>
</evidence>
<sequence>MSVVFEFSNVDVSFSASIVRFLTGHSTKGGSDPLFIEENAATPDTTLIVYRGLSTLPSLAFNLICRDGFPLDTPSVAVERNYNECPILPVIISSLEGRSKAFHVLYIGLNYRRESHLGSNALQVFAELNDLVHKVNAAELVSPMLLIIRKVVALSPLWLLCIRDEALLVEATWQQLQ</sequence>
<dbReference type="GO" id="GO:0004851">
    <property type="term" value="F:uroporphyrin-III C-methyltransferase activity"/>
    <property type="evidence" value="ECO:0000318"/>
    <property type="project" value="GO_Central"/>
</dbReference>
<name>U5D6W3_AMBTC</name>
<accession>U5D6W3</accession>
<evidence type="ECO:0000313" key="2">
    <source>
        <dbReference type="EMBL" id="ERN18194.1"/>
    </source>
</evidence>
<proteinExistence type="predicted"/>
<dbReference type="Gramene" id="ERN18194">
    <property type="protein sequence ID" value="ERN18194"/>
    <property type="gene ID" value="AMTR_s00054p00203210"/>
</dbReference>
<dbReference type="Proteomes" id="UP000017836">
    <property type="component" value="Unassembled WGS sequence"/>
</dbReference>
<dbReference type="PANTHER" id="PTHR45790">
    <property type="entry name" value="SIROHEME SYNTHASE-RELATED"/>
    <property type="match status" value="1"/>
</dbReference>
<evidence type="ECO:0000256" key="1">
    <source>
        <dbReference type="ARBA" id="ARBA00023244"/>
    </source>
</evidence>
<dbReference type="InterPro" id="IPR050161">
    <property type="entry name" value="Siro_Cobalamin_biosynth"/>
</dbReference>
<dbReference type="STRING" id="13333.U5D6W3"/>
<dbReference type="AlphaFoldDB" id="U5D6W3"/>
<keyword evidence="3" id="KW-1185">Reference proteome</keyword>